<protein>
    <submittedName>
        <fullName evidence="4">GNAT family N-acetyltransferase</fullName>
    </submittedName>
</protein>
<feature type="domain" description="N-acetyltransferase" evidence="3">
    <location>
        <begin position="163"/>
        <end position="310"/>
    </location>
</feature>
<feature type="domain" description="HTH marR-type" evidence="2">
    <location>
        <begin position="1"/>
        <end position="141"/>
    </location>
</feature>
<dbReference type="InterPro" id="IPR036390">
    <property type="entry name" value="WH_DNA-bd_sf"/>
</dbReference>
<evidence type="ECO:0000313" key="4">
    <source>
        <dbReference type="EMBL" id="BBL78491.1"/>
    </source>
</evidence>
<keyword evidence="1 4" id="KW-0808">Transferase</keyword>
<dbReference type="InterPro" id="IPR000182">
    <property type="entry name" value="GNAT_dom"/>
</dbReference>
<evidence type="ECO:0000259" key="3">
    <source>
        <dbReference type="PROSITE" id="PS51186"/>
    </source>
</evidence>
<dbReference type="CDD" id="cd00090">
    <property type="entry name" value="HTH_ARSR"/>
    <property type="match status" value="1"/>
</dbReference>
<dbReference type="InterPro" id="IPR011991">
    <property type="entry name" value="ArsR-like_HTH"/>
</dbReference>
<dbReference type="PANTHER" id="PTHR13947">
    <property type="entry name" value="GNAT FAMILY N-ACETYLTRANSFERASE"/>
    <property type="match status" value="1"/>
</dbReference>
<keyword evidence="5" id="KW-1185">Reference proteome</keyword>
<dbReference type="InterPro" id="IPR000835">
    <property type="entry name" value="HTH_MarR-typ"/>
</dbReference>
<dbReference type="PROSITE" id="PS51186">
    <property type="entry name" value="GNAT"/>
    <property type="match status" value="1"/>
</dbReference>
<gene>
    <name evidence="4" type="ORF">RxyAA322_03450</name>
</gene>
<dbReference type="InterPro" id="IPR036388">
    <property type="entry name" value="WH-like_DNA-bd_sf"/>
</dbReference>
<name>A0A510HEW5_9ACTN</name>
<dbReference type="Gene3D" id="3.40.630.30">
    <property type="match status" value="1"/>
</dbReference>
<dbReference type="GO" id="GO:0008080">
    <property type="term" value="F:N-acetyltransferase activity"/>
    <property type="evidence" value="ECO:0007669"/>
    <property type="project" value="InterPro"/>
</dbReference>
<evidence type="ECO:0000256" key="1">
    <source>
        <dbReference type="ARBA" id="ARBA00022679"/>
    </source>
</evidence>
<dbReference type="CDD" id="cd04301">
    <property type="entry name" value="NAT_SF"/>
    <property type="match status" value="1"/>
</dbReference>
<dbReference type="SUPFAM" id="SSF46785">
    <property type="entry name" value="Winged helix' DNA-binding domain"/>
    <property type="match status" value="1"/>
</dbReference>
<evidence type="ECO:0000313" key="5">
    <source>
        <dbReference type="Proteomes" id="UP000318065"/>
    </source>
</evidence>
<dbReference type="GO" id="GO:0003700">
    <property type="term" value="F:DNA-binding transcription factor activity"/>
    <property type="evidence" value="ECO:0007669"/>
    <property type="project" value="InterPro"/>
</dbReference>
<dbReference type="RefSeq" id="WP_143526627.1">
    <property type="nucleotide sequence ID" value="NZ_AP019791.1"/>
</dbReference>
<organism evidence="4 5">
    <name type="scientific">Rubrobacter xylanophilus</name>
    <dbReference type="NCBI Taxonomy" id="49319"/>
    <lineage>
        <taxon>Bacteria</taxon>
        <taxon>Bacillati</taxon>
        <taxon>Actinomycetota</taxon>
        <taxon>Rubrobacteria</taxon>
        <taxon>Rubrobacterales</taxon>
        <taxon>Rubrobacteraceae</taxon>
        <taxon>Rubrobacter</taxon>
    </lineage>
</organism>
<dbReference type="EMBL" id="AP019791">
    <property type="protein sequence ID" value="BBL78491.1"/>
    <property type="molecule type" value="Genomic_DNA"/>
</dbReference>
<dbReference type="OrthoDB" id="273614at2"/>
<dbReference type="Pfam" id="PF00583">
    <property type="entry name" value="Acetyltransf_1"/>
    <property type="match status" value="1"/>
</dbReference>
<accession>A0A510HEW5</accession>
<proteinExistence type="predicted"/>
<dbReference type="InterPro" id="IPR050769">
    <property type="entry name" value="NAT_camello-type"/>
</dbReference>
<dbReference type="SMART" id="SM00347">
    <property type="entry name" value="HTH_MARR"/>
    <property type="match status" value="1"/>
</dbReference>
<dbReference type="InterPro" id="IPR016181">
    <property type="entry name" value="Acyl_CoA_acyltransferase"/>
</dbReference>
<dbReference type="PRINTS" id="PR00598">
    <property type="entry name" value="HTHMARR"/>
</dbReference>
<dbReference type="Pfam" id="PF12802">
    <property type="entry name" value="MarR_2"/>
    <property type="match status" value="1"/>
</dbReference>
<reference evidence="4" key="1">
    <citation type="journal article" date="2019" name="Microbiol. Resour. Announc.">
        <title>Complete Genome Sequence of Rubrobacter xylanophilus Strain AA3-22, Isolated from Arima Onsen in Japan.</title>
        <authorList>
            <person name="Tomariguchi N."/>
            <person name="Miyazaki K."/>
        </authorList>
    </citation>
    <scope>NUCLEOTIDE SEQUENCE [LARGE SCALE GENOMIC DNA]</scope>
    <source>
        <strain evidence="4">AA3-22</strain>
    </source>
</reference>
<dbReference type="AlphaFoldDB" id="A0A510HEW5"/>
<sequence>MNSESVAAHVNTVRRFNRFYTRQLGLLRDSFLRSPFSLPEARVVYELAQHEETTASHLCQELGMDPGYMSRILRRLKRQGFVEKRPSEHDARQHLVSLTEKGQKAFARLNAASRSDIERLLSKLSDEEQRRLVQAMETIEALLGAPPEHRASYILRPPYSGDLGWVVHRHGVLYREEYGWNEEFEALVAEIVARFVQNFDPARERCWIAEMNGENVGSVFLVKKTDTMAQLRLLLVEPKARGLGIGRRLVQECTRFARQAGYSKIVLWTNNVLTAARHIYEREGYRLVKEEPHHSFGQDLVGEYWELTLEK</sequence>
<dbReference type="SUPFAM" id="SSF55729">
    <property type="entry name" value="Acyl-CoA N-acyltransferases (Nat)"/>
    <property type="match status" value="1"/>
</dbReference>
<dbReference type="Proteomes" id="UP000318065">
    <property type="component" value="Chromosome"/>
</dbReference>
<dbReference type="PANTHER" id="PTHR13947:SF37">
    <property type="entry name" value="LD18367P"/>
    <property type="match status" value="1"/>
</dbReference>
<dbReference type="Gene3D" id="1.10.10.10">
    <property type="entry name" value="Winged helix-like DNA-binding domain superfamily/Winged helix DNA-binding domain"/>
    <property type="match status" value="1"/>
</dbReference>
<dbReference type="PROSITE" id="PS50995">
    <property type="entry name" value="HTH_MARR_2"/>
    <property type="match status" value="1"/>
</dbReference>
<evidence type="ECO:0000259" key="2">
    <source>
        <dbReference type="PROSITE" id="PS50995"/>
    </source>
</evidence>